<reference evidence="1 2" key="1">
    <citation type="journal article" date="2008" name="J. Bacteriol.">
        <title>Complete genome sequence of the mosquitocidal bacterium Bacillus sphaericus C3-41 and comparison with those of closely related Bacillus species.</title>
        <authorList>
            <person name="Hu X."/>
            <person name="Fan W."/>
            <person name="Han B."/>
            <person name="Liu H."/>
            <person name="Zheng D."/>
            <person name="Li Q."/>
            <person name="Dong W."/>
            <person name="Yan J."/>
            <person name="Gao M."/>
            <person name="Berry C."/>
            <person name="Yuan Z."/>
        </authorList>
    </citation>
    <scope>NUCLEOTIDE SEQUENCE [LARGE SCALE GENOMIC DNA]</scope>
    <source>
        <strain evidence="1 2">C3-41</strain>
    </source>
</reference>
<dbReference type="Proteomes" id="UP000002164">
    <property type="component" value="Chromosome"/>
</dbReference>
<evidence type="ECO:0000313" key="1">
    <source>
        <dbReference type="EMBL" id="ACA38642.1"/>
    </source>
</evidence>
<dbReference type="Pfam" id="PF14183">
    <property type="entry name" value="YwpF"/>
    <property type="match status" value="1"/>
</dbReference>
<dbReference type="KEGG" id="lsp:Bsph_1030"/>
<dbReference type="EnsemblBacteria" id="ACA38642">
    <property type="protein sequence ID" value="ACA38642"/>
    <property type="gene ID" value="Bsph_1030"/>
</dbReference>
<protein>
    <submittedName>
        <fullName evidence="1">YwpF protein</fullName>
    </submittedName>
</protein>
<gene>
    <name evidence="1" type="primary">ywpF</name>
    <name evidence="1" type="ordered locus">Bsph_1030</name>
</gene>
<evidence type="ECO:0000313" key="2">
    <source>
        <dbReference type="Proteomes" id="UP000002164"/>
    </source>
</evidence>
<dbReference type="AlphaFoldDB" id="B1HM70"/>
<name>B1HM70_LYSSC</name>
<sequence length="150" mass="17153">MTDLGGIYIMKTFKMLSFDLVTKDGVQPFPLVDGIIINQENSHQSWVLELFMEKQYRSTFDELLANATIFNVRAVISFPDNEPAPFQVIVHTVQEIGDHVSVLLKGTLKIKRSKYAEQLLSELLAEGVSLEHLLERFTKDMKQRPKLKSD</sequence>
<organism evidence="1 2">
    <name type="scientific">Lysinibacillus sphaericus (strain C3-41)</name>
    <dbReference type="NCBI Taxonomy" id="444177"/>
    <lineage>
        <taxon>Bacteria</taxon>
        <taxon>Bacillati</taxon>
        <taxon>Bacillota</taxon>
        <taxon>Bacilli</taxon>
        <taxon>Bacillales</taxon>
        <taxon>Bacillaceae</taxon>
        <taxon>Lysinibacillus</taxon>
    </lineage>
</organism>
<dbReference type="InterPro" id="IPR025573">
    <property type="entry name" value="YwpF"/>
</dbReference>
<proteinExistence type="predicted"/>
<accession>B1HM70</accession>
<dbReference type="HOGENOM" id="CLU_123099_1_0_9"/>
<dbReference type="EMBL" id="CP000817">
    <property type="protein sequence ID" value="ACA38642.1"/>
    <property type="molecule type" value="Genomic_DNA"/>
</dbReference>